<accession>A0AAV7QDH7</accession>
<evidence type="ECO:0000313" key="1">
    <source>
        <dbReference type="EMBL" id="KAJ1137561.1"/>
    </source>
</evidence>
<dbReference type="Proteomes" id="UP001066276">
    <property type="component" value="Chromosome 6"/>
</dbReference>
<reference evidence="1" key="1">
    <citation type="journal article" date="2022" name="bioRxiv">
        <title>Sequencing and chromosome-scale assembly of the giantPleurodeles waltlgenome.</title>
        <authorList>
            <person name="Brown T."/>
            <person name="Elewa A."/>
            <person name="Iarovenko S."/>
            <person name="Subramanian E."/>
            <person name="Araus A.J."/>
            <person name="Petzold A."/>
            <person name="Susuki M."/>
            <person name="Suzuki K.-i.T."/>
            <person name="Hayashi T."/>
            <person name="Toyoda A."/>
            <person name="Oliveira C."/>
            <person name="Osipova E."/>
            <person name="Leigh N.D."/>
            <person name="Simon A."/>
            <person name="Yun M.H."/>
        </authorList>
    </citation>
    <scope>NUCLEOTIDE SEQUENCE</scope>
    <source>
        <strain evidence="1">20211129_DDA</strain>
        <tissue evidence="1">Liver</tissue>
    </source>
</reference>
<keyword evidence="2" id="KW-1185">Reference proteome</keyword>
<proteinExistence type="predicted"/>
<evidence type="ECO:0000313" key="2">
    <source>
        <dbReference type="Proteomes" id="UP001066276"/>
    </source>
</evidence>
<dbReference type="EMBL" id="JANPWB010000010">
    <property type="protein sequence ID" value="KAJ1137561.1"/>
    <property type="molecule type" value="Genomic_DNA"/>
</dbReference>
<gene>
    <name evidence="1" type="ORF">NDU88_003959</name>
</gene>
<protein>
    <submittedName>
        <fullName evidence="1">Uncharacterized protein</fullName>
    </submittedName>
</protein>
<organism evidence="1 2">
    <name type="scientific">Pleurodeles waltl</name>
    <name type="common">Iberian ribbed newt</name>
    <dbReference type="NCBI Taxonomy" id="8319"/>
    <lineage>
        <taxon>Eukaryota</taxon>
        <taxon>Metazoa</taxon>
        <taxon>Chordata</taxon>
        <taxon>Craniata</taxon>
        <taxon>Vertebrata</taxon>
        <taxon>Euteleostomi</taxon>
        <taxon>Amphibia</taxon>
        <taxon>Batrachia</taxon>
        <taxon>Caudata</taxon>
        <taxon>Salamandroidea</taxon>
        <taxon>Salamandridae</taxon>
        <taxon>Pleurodelinae</taxon>
        <taxon>Pleurodeles</taxon>
    </lineage>
</organism>
<comment type="caution">
    <text evidence="1">The sequence shown here is derived from an EMBL/GenBank/DDBJ whole genome shotgun (WGS) entry which is preliminary data.</text>
</comment>
<sequence>MRVALRLRRWTGRAVEARGKGARRMRCFLRWWPPGLGMAGSPGGGGGAKDKLCGKRINTGDGRWGCGAAPTSAIGPGLVSSVVCAAARVAGEQLDSAGSASRPAWGCLRGRRLIRAPQGTFVLRPPHHRPHSGWTGMIAPTGERGAAEHERSGHYQAM</sequence>
<name>A0AAV7QDH7_PLEWA</name>
<dbReference type="AlphaFoldDB" id="A0AAV7QDH7"/>